<dbReference type="Proteomes" id="UP001732700">
    <property type="component" value="Chromosome 1A"/>
</dbReference>
<keyword evidence="2" id="KW-1185">Reference proteome</keyword>
<dbReference type="EnsemblPlants" id="AVESA.00010b.r2.1AG0013680.1">
    <property type="protein sequence ID" value="AVESA.00010b.r2.1AG0013680.1.CDS.1"/>
    <property type="gene ID" value="AVESA.00010b.r2.1AG0013680"/>
</dbReference>
<reference evidence="1" key="1">
    <citation type="submission" date="2021-05" db="EMBL/GenBank/DDBJ databases">
        <authorList>
            <person name="Scholz U."/>
            <person name="Mascher M."/>
            <person name="Fiebig A."/>
        </authorList>
    </citation>
    <scope>NUCLEOTIDE SEQUENCE [LARGE SCALE GENOMIC DNA]</scope>
</reference>
<evidence type="ECO:0000313" key="2">
    <source>
        <dbReference type="Proteomes" id="UP001732700"/>
    </source>
</evidence>
<accession>A0ACD5T980</accession>
<organism evidence="1 2">
    <name type="scientific">Avena sativa</name>
    <name type="common">Oat</name>
    <dbReference type="NCBI Taxonomy" id="4498"/>
    <lineage>
        <taxon>Eukaryota</taxon>
        <taxon>Viridiplantae</taxon>
        <taxon>Streptophyta</taxon>
        <taxon>Embryophyta</taxon>
        <taxon>Tracheophyta</taxon>
        <taxon>Spermatophyta</taxon>
        <taxon>Magnoliopsida</taxon>
        <taxon>Liliopsida</taxon>
        <taxon>Poales</taxon>
        <taxon>Poaceae</taxon>
        <taxon>BOP clade</taxon>
        <taxon>Pooideae</taxon>
        <taxon>Poodae</taxon>
        <taxon>Poeae</taxon>
        <taxon>Poeae Chloroplast Group 1 (Aveneae type)</taxon>
        <taxon>Aveninae</taxon>
        <taxon>Avena</taxon>
    </lineage>
</organism>
<protein>
    <submittedName>
        <fullName evidence="1">Uncharacterized protein</fullName>
    </submittedName>
</protein>
<evidence type="ECO:0000313" key="1">
    <source>
        <dbReference type="EnsemblPlants" id="AVESA.00010b.r2.1AG0013680.1.CDS.1"/>
    </source>
</evidence>
<sequence length="252" mass="29154">MHWCEPFFVPSSEEEEQSFSEETTFRVMWMAEYETKLAVFDFSSSTGQWRVTSSKCWGDLFPTAVMSEVRSGNRILFGRRYVYGCFYWVTNSNWENMIELDIGKMEFSITDFPPGGPGWQRAALVEAGEGRHGMIFTGNDTGYSFTSELGYTIKRNNGQGSSQWQMEKPISIPFGYQYDIDSKTEKHLVVRMTKEMYWLQDFEYFSLDVKTLHLERVCDSKRAIIWPRRYTNFPPSLLSSPTVCSGKLSVAS</sequence>
<name>A0ACD5T980_AVESA</name>
<reference evidence="1" key="2">
    <citation type="submission" date="2025-09" db="UniProtKB">
        <authorList>
            <consortium name="EnsemblPlants"/>
        </authorList>
    </citation>
    <scope>IDENTIFICATION</scope>
</reference>
<proteinExistence type="predicted"/>